<comment type="catalytic activity">
    <reaction evidence="7">
        <text>a 2'-deoxycytidine in DNA + S-adenosyl-L-methionine = an N(4)-methyl-2'-deoxycytidine in DNA + S-adenosyl-L-homocysteine + H(+)</text>
        <dbReference type="Rhea" id="RHEA:16857"/>
        <dbReference type="Rhea" id="RHEA-COMP:11369"/>
        <dbReference type="Rhea" id="RHEA-COMP:13674"/>
        <dbReference type="ChEBI" id="CHEBI:15378"/>
        <dbReference type="ChEBI" id="CHEBI:57856"/>
        <dbReference type="ChEBI" id="CHEBI:59789"/>
        <dbReference type="ChEBI" id="CHEBI:85452"/>
        <dbReference type="ChEBI" id="CHEBI:137933"/>
        <dbReference type="EC" id="2.1.1.113"/>
    </reaction>
</comment>
<dbReference type="PRINTS" id="PR00508">
    <property type="entry name" value="S21N4MTFRASE"/>
</dbReference>
<keyword evidence="3" id="KW-0808">Transferase</keyword>
<reference evidence="11 12" key="1">
    <citation type="submission" date="2023-01" db="EMBL/GenBank/DDBJ databases">
        <title>Genomes from the Australian National Cyanobacteria Reference Collection.</title>
        <authorList>
            <person name="Willis A."/>
            <person name="Lee E.M.F."/>
        </authorList>
    </citation>
    <scope>NUCLEOTIDE SEQUENCE [LARGE SCALE GENOMIC DNA]</scope>
    <source>
        <strain evidence="11 12">CS-549</strain>
    </source>
</reference>
<evidence type="ECO:0000256" key="7">
    <source>
        <dbReference type="ARBA" id="ARBA00049120"/>
    </source>
</evidence>
<keyword evidence="5" id="KW-0680">Restriction system</keyword>
<dbReference type="EMBL" id="JAQMTI010000316">
    <property type="protein sequence ID" value="MDB9444412.1"/>
    <property type="molecule type" value="Genomic_DNA"/>
</dbReference>
<organism evidence="11 12">
    <name type="scientific">Sphaerospermopsis kisseleviana CS-549</name>
    <dbReference type="NCBI Taxonomy" id="3021783"/>
    <lineage>
        <taxon>Bacteria</taxon>
        <taxon>Bacillati</taxon>
        <taxon>Cyanobacteriota</taxon>
        <taxon>Cyanophyceae</taxon>
        <taxon>Nostocales</taxon>
        <taxon>Aphanizomenonaceae</taxon>
        <taxon>Sphaerospermopsis</taxon>
        <taxon>Sphaerospermopsis kisseleviana</taxon>
    </lineage>
</organism>
<accession>A0ABT5A0H2</accession>
<dbReference type="Pfam" id="PF01555">
    <property type="entry name" value="N6_N4_Mtase"/>
    <property type="match status" value="1"/>
</dbReference>
<evidence type="ECO:0000313" key="11">
    <source>
        <dbReference type="EMBL" id="MDB9444412.1"/>
    </source>
</evidence>
<evidence type="ECO:0000256" key="5">
    <source>
        <dbReference type="ARBA" id="ARBA00022747"/>
    </source>
</evidence>
<evidence type="ECO:0000256" key="3">
    <source>
        <dbReference type="ARBA" id="ARBA00022679"/>
    </source>
</evidence>
<feature type="region of interest" description="Disordered" evidence="9">
    <location>
        <begin position="190"/>
        <end position="227"/>
    </location>
</feature>
<gene>
    <name evidence="11" type="ORF">PN497_24100</name>
</gene>
<dbReference type="InterPro" id="IPR002941">
    <property type="entry name" value="DNA_methylase_N4/N6"/>
</dbReference>
<name>A0ABT5A0H2_9CYAN</name>
<dbReference type="InterPro" id="IPR001091">
    <property type="entry name" value="RM_Methyltransferase"/>
</dbReference>
<dbReference type="PANTHER" id="PTHR13370:SF3">
    <property type="entry name" value="TRNA (GUANINE(10)-N2)-METHYLTRANSFERASE HOMOLOG"/>
    <property type="match status" value="1"/>
</dbReference>
<protein>
    <recommendedName>
        <fullName evidence="8">Methyltransferase</fullName>
        <ecNumber evidence="8">2.1.1.-</ecNumber>
    </recommendedName>
</protein>
<dbReference type="InterPro" id="IPR017985">
    <property type="entry name" value="MeTrfase_CN4_CS"/>
</dbReference>
<keyword evidence="12" id="KW-1185">Reference proteome</keyword>
<dbReference type="EC" id="2.1.1.-" evidence="8"/>
<keyword evidence="4" id="KW-0949">S-adenosyl-L-methionine</keyword>
<evidence type="ECO:0000256" key="6">
    <source>
        <dbReference type="ARBA" id="ARBA00023125"/>
    </source>
</evidence>
<comment type="caution">
    <text evidence="11">The sequence shown here is derived from an EMBL/GenBank/DDBJ whole genome shotgun (WGS) entry which is preliminary data.</text>
</comment>
<dbReference type="PROSITE" id="PS00093">
    <property type="entry name" value="N4_MTASE"/>
    <property type="match status" value="1"/>
</dbReference>
<keyword evidence="6" id="KW-0238">DNA-binding</keyword>
<evidence type="ECO:0000256" key="9">
    <source>
        <dbReference type="SAM" id="MobiDB-lite"/>
    </source>
</evidence>
<keyword evidence="2" id="KW-0489">Methyltransferase</keyword>
<evidence type="ECO:0000259" key="10">
    <source>
        <dbReference type="Pfam" id="PF01555"/>
    </source>
</evidence>
<dbReference type="PANTHER" id="PTHR13370">
    <property type="entry name" value="RNA METHYLASE-RELATED"/>
    <property type="match status" value="1"/>
</dbReference>
<dbReference type="SUPFAM" id="SSF53335">
    <property type="entry name" value="S-adenosyl-L-methionine-dependent methyltransferases"/>
    <property type="match status" value="1"/>
</dbReference>
<feature type="domain" description="DNA methylase N-4/N-6" evidence="10">
    <location>
        <begin position="54"/>
        <end position="306"/>
    </location>
</feature>
<evidence type="ECO:0000313" key="12">
    <source>
        <dbReference type="Proteomes" id="UP001211711"/>
    </source>
</evidence>
<dbReference type="Proteomes" id="UP001211711">
    <property type="component" value="Unassembled WGS sequence"/>
</dbReference>
<comment type="similarity">
    <text evidence="1">Belongs to the N(4)/N(6)-methyltransferase family. N(4) subfamily.</text>
</comment>
<evidence type="ECO:0000256" key="1">
    <source>
        <dbReference type="ARBA" id="ARBA00010203"/>
    </source>
</evidence>
<evidence type="ECO:0000256" key="4">
    <source>
        <dbReference type="ARBA" id="ARBA00022691"/>
    </source>
</evidence>
<proteinExistence type="inferred from homology"/>
<dbReference type="Gene3D" id="3.40.50.150">
    <property type="entry name" value="Vaccinia Virus protein VP39"/>
    <property type="match status" value="1"/>
</dbReference>
<sequence length="312" mass="35256">MLDYITANLPLFADVDRKLIIKTADIDEVNFEQANFLINGEALDALKKLPDSLVQTVVTSPPYYGQRDYGKEKQIGIEESADEYINRLLEIFDEIKRVLKEDGTLWLNVGDKYIDGNLAGLPWKLALALKERGWILRSDIIWYKPNAMPSSVKNRPTTDHEYIFLLAKSSKYYYDADAIREPHVTFSENSKMRGGRNHLGKKGGTPEQGKNAGNSNLHNGRWDQAFHPKGRNKRTVWEVPLSKFRDAHFAVFPEQLIEPCILAGSSEGGIVLDPFFGSGTVGLVAMKKGRKFIGIDINEDYCQIASKRIFNT</sequence>
<dbReference type="InterPro" id="IPR029063">
    <property type="entry name" value="SAM-dependent_MTases_sf"/>
</dbReference>
<evidence type="ECO:0000256" key="8">
    <source>
        <dbReference type="RuleBase" id="RU362026"/>
    </source>
</evidence>
<evidence type="ECO:0000256" key="2">
    <source>
        <dbReference type="ARBA" id="ARBA00022603"/>
    </source>
</evidence>